<keyword evidence="3" id="KW-1185">Reference proteome</keyword>
<evidence type="ECO:0000313" key="3">
    <source>
        <dbReference type="Proteomes" id="UP001447188"/>
    </source>
</evidence>
<dbReference type="EMBL" id="JBBBZM010000215">
    <property type="protein sequence ID" value="KAL0631749.1"/>
    <property type="molecule type" value="Genomic_DNA"/>
</dbReference>
<reference evidence="2 3" key="1">
    <citation type="submission" date="2024-02" db="EMBL/GenBank/DDBJ databases">
        <title>Discinaceae phylogenomics.</title>
        <authorList>
            <person name="Dirks A.C."/>
            <person name="James T.Y."/>
        </authorList>
    </citation>
    <scope>NUCLEOTIDE SEQUENCE [LARGE SCALE GENOMIC DNA]</scope>
    <source>
        <strain evidence="2 3">ACD0624</strain>
    </source>
</reference>
<proteinExistence type="predicted"/>
<name>A0ABR3G727_9PEZI</name>
<organism evidence="2 3">
    <name type="scientific">Discina gigas</name>
    <dbReference type="NCBI Taxonomy" id="1032678"/>
    <lineage>
        <taxon>Eukaryota</taxon>
        <taxon>Fungi</taxon>
        <taxon>Dikarya</taxon>
        <taxon>Ascomycota</taxon>
        <taxon>Pezizomycotina</taxon>
        <taxon>Pezizomycetes</taxon>
        <taxon>Pezizales</taxon>
        <taxon>Discinaceae</taxon>
        <taxon>Discina</taxon>
    </lineage>
</organism>
<evidence type="ECO:0000256" key="1">
    <source>
        <dbReference type="SAM" id="MobiDB-lite"/>
    </source>
</evidence>
<gene>
    <name evidence="2" type="ORF">Q9L58_009378</name>
</gene>
<comment type="caution">
    <text evidence="2">The sequence shown here is derived from an EMBL/GenBank/DDBJ whole genome shotgun (WGS) entry which is preliminary data.</text>
</comment>
<evidence type="ECO:0000313" key="2">
    <source>
        <dbReference type="EMBL" id="KAL0631749.1"/>
    </source>
</evidence>
<accession>A0ABR3G727</accession>
<feature type="region of interest" description="Disordered" evidence="1">
    <location>
        <begin position="713"/>
        <end position="732"/>
    </location>
</feature>
<protein>
    <submittedName>
        <fullName evidence="2">Uncharacterized protein</fullName>
    </submittedName>
</protein>
<feature type="region of interest" description="Disordered" evidence="1">
    <location>
        <begin position="1"/>
        <end position="28"/>
    </location>
</feature>
<dbReference type="Proteomes" id="UP001447188">
    <property type="component" value="Unassembled WGS sequence"/>
</dbReference>
<sequence length="732" mass="81500">MPPTKKPGQPGRGQPKAKKPPEATPVPRDFIAELAATERDATEHSSINQPPYRDNDIFTMLGGLTITGDNPAGYENFHHDSINTCLSGFKLETVGTVHSYIFSNVSDDWLNAMQSAAADRKTAAETRFRETTEADRYATQKGFDRAKTEATTIKKDVTARKAVLSRVDAQQRSVSTPIFPVEMVDLGSVVGLAISCLQASGKGDLKSILPALDFYARFLRRDAIKIATTCVILDTESKFYWFGSTLYPDDYKDYCANRRRQILDTALLDSKTGVTLPVVPPLQQRSIGQYIRNHVVRGILHESEIVDSRSESVIGKSYTKLLNEITKERKPGVEETPGVKETWVGEQWQFKKGLELQTAYKTTEFVEAWNEIFGELSVPVTPTPALVFDGIEKRLSGKSMGQRYGHCAETYPLIFILGKRGQDLDSTKIQANTITRSKCQGLAKYVKAGRSCCTEFYTGKETGDESGIECRGSSNCMMKCARKDRCTEGCRGCPKEGPKVEGEVLWFCRGDTWCTTVCRQGANCKTRCGGHDAAQANDNRAKKKLEKAVADAAKAKADADATRDSADALAEATRDSADAERRICKTNSSGSSKITVCQGHRFRCNDCQDDDEKCKKEEKCWRTVCEPCMNSPASCKKCIEHRDDLWSNPKDEVGNDRLRNSEPCLQCSDYVPPCLNCYALIDKLKFGKYNMFLHRSQRVQTNDYLIWPEVEVQNPGAHDDEMPPLEGDSDED</sequence>